<evidence type="ECO:0008006" key="4">
    <source>
        <dbReference type="Google" id="ProtNLM"/>
    </source>
</evidence>
<dbReference type="EMBL" id="JARKIE010000212">
    <property type="protein sequence ID" value="KAJ7665765.1"/>
    <property type="molecule type" value="Genomic_DNA"/>
</dbReference>
<accession>A0AAD7CVF2</accession>
<comment type="caution">
    <text evidence="2">The sequence shown here is derived from an EMBL/GenBank/DDBJ whole genome shotgun (WGS) entry which is preliminary data.</text>
</comment>
<evidence type="ECO:0000313" key="3">
    <source>
        <dbReference type="Proteomes" id="UP001221757"/>
    </source>
</evidence>
<dbReference type="Proteomes" id="UP001221757">
    <property type="component" value="Unassembled WGS sequence"/>
</dbReference>
<keyword evidence="3" id="KW-1185">Reference proteome</keyword>
<gene>
    <name evidence="2" type="ORF">B0H17DRAFT_1210772</name>
</gene>
<reference evidence="2" key="1">
    <citation type="submission" date="2023-03" db="EMBL/GenBank/DDBJ databases">
        <title>Massive genome expansion in bonnet fungi (Mycena s.s.) driven by repeated elements and novel gene families across ecological guilds.</title>
        <authorList>
            <consortium name="Lawrence Berkeley National Laboratory"/>
            <person name="Harder C.B."/>
            <person name="Miyauchi S."/>
            <person name="Viragh M."/>
            <person name="Kuo A."/>
            <person name="Thoen E."/>
            <person name="Andreopoulos B."/>
            <person name="Lu D."/>
            <person name="Skrede I."/>
            <person name="Drula E."/>
            <person name="Henrissat B."/>
            <person name="Morin E."/>
            <person name="Kohler A."/>
            <person name="Barry K."/>
            <person name="LaButti K."/>
            <person name="Morin E."/>
            <person name="Salamov A."/>
            <person name="Lipzen A."/>
            <person name="Mereny Z."/>
            <person name="Hegedus B."/>
            <person name="Baldrian P."/>
            <person name="Stursova M."/>
            <person name="Weitz H."/>
            <person name="Taylor A."/>
            <person name="Grigoriev I.V."/>
            <person name="Nagy L.G."/>
            <person name="Martin F."/>
            <person name="Kauserud H."/>
        </authorList>
    </citation>
    <scope>NUCLEOTIDE SEQUENCE</scope>
    <source>
        <strain evidence="2">CBHHK067</strain>
    </source>
</reference>
<feature type="chain" id="PRO_5042078949" description="Peptidylprolyl isomerase" evidence="1">
    <location>
        <begin position="31"/>
        <end position="273"/>
    </location>
</feature>
<organism evidence="2 3">
    <name type="scientific">Mycena rosella</name>
    <name type="common">Pink bonnet</name>
    <name type="synonym">Agaricus rosellus</name>
    <dbReference type="NCBI Taxonomy" id="1033263"/>
    <lineage>
        <taxon>Eukaryota</taxon>
        <taxon>Fungi</taxon>
        <taxon>Dikarya</taxon>
        <taxon>Basidiomycota</taxon>
        <taxon>Agaricomycotina</taxon>
        <taxon>Agaricomycetes</taxon>
        <taxon>Agaricomycetidae</taxon>
        <taxon>Agaricales</taxon>
        <taxon>Marasmiineae</taxon>
        <taxon>Mycenaceae</taxon>
        <taxon>Mycena</taxon>
    </lineage>
</organism>
<sequence length="273" mass="29868">MSCAHTTSSTASHPLVLRILCLLPVPHLLTLNCAPELWRFHCLCLTQGESHPPAPPVECEHQQQQLREWERPLDRRERPLHCVNRGDAAKRAPAQHEHQPGNPYRALHVDITTQHEHGPSASSCLSLSTSKDGCEEWEPHADDAERTHRDTGVGRTHAHAHRCCLCRARGDFDGLLKIVGVVETPDVMLVDRQICMLAHEDREGKVKDTAGRVADAIPMGTPVDIYLAVMPMGGVWGALALPPYGDTHGLKGALLLKFTGLATPENPVDGAVA</sequence>
<protein>
    <recommendedName>
        <fullName evidence="4">Peptidylprolyl isomerase</fullName>
    </recommendedName>
</protein>
<evidence type="ECO:0000256" key="1">
    <source>
        <dbReference type="SAM" id="SignalP"/>
    </source>
</evidence>
<name>A0AAD7CVF2_MYCRO</name>
<evidence type="ECO:0000313" key="2">
    <source>
        <dbReference type="EMBL" id="KAJ7665765.1"/>
    </source>
</evidence>
<proteinExistence type="predicted"/>
<keyword evidence="1" id="KW-0732">Signal</keyword>
<feature type="signal peptide" evidence="1">
    <location>
        <begin position="1"/>
        <end position="30"/>
    </location>
</feature>
<dbReference type="AlphaFoldDB" id="A0AAD7CVF2"/>